<sequence>MLRRLSCAASAHPLRAAVAHALAPTTLSNSTRGCSSGSSSSGSGSGNGNGVGVTAGSTLGAKSTAFSASRPGQRAPSINCVTLVGVVHDIQTGYVFEDAVTQFTLTTTSLDTTNSTQECVVEKDHHTVRCFGDVFSQEMRSKLAEGNVVCVNGRLRLNPQLESSCNKYYYFPYIQVQPPHGQVSVVYGDRRSPPAPVNAATGELNTTNNGSSSSSSSGGGGGAGVGATSEGDEASPVADKTK</sequence>
<dbReference type="Proteomes" id="UP001430356">
    <property type="component" value="Unassembled WGS sequence"/>
</dbReference>
<feature type="compositionally biased region" description="Low complexity" evidence="1">
    <location>
        <begin position="28"/>
        <end position="42"/>
    </location>
</feature>
<accession>A0AAW0ETG2</accession>
<dbReference type="InterPro" id="IPR012340">
    <property type="entry name" value="NA-bd_OB-fold"/>
</dbReference>
<comment type="caution">
    <text evidence="2">The sequence shown here is derived from an EMBL/GenBank/DDBJ whole genome shotgun (WGS) entry which is preliminary data.</text>
</comment>
<gene>
    <name evidence="2" type="ORF">NESM_000609100</name>
</gene>
<organism evidence="2 3">
    <name type="scientific">Novymonas esmeraldas</name>
    <dbReference type="NCBI Taxonomy" id="1808958"/>
    <lineage>
        <taxon>Eukaryota</taxon>
        <taxon>Discoba</taxon>
        <taxon>Euglenozoa</taxon>
        <taxon>Kinetoplastea</taxon>
        <taxon>Metakinetoplastina</taxon>
        <taxon>Trypanosomatida</taxon>
        <taxon>Trypanosomatidae</taxon>
        <taxon>Novymonas</taxon>
    </lineage>
</organism>
<feature type="compositionally biased region" description="Low complexity" evidence="1">
    <location>
        <begin position="205"/>
        <end position="216"/>
    </location>
</feature>
<protein>
    <submittedName>
        <fullName evidence="2">MP18 RNA editing complex protein</fullName>
    </submittedName>
</protein>
<evidence type="ECO:0000313" key="3">
    <source>
        <dbReference type="Proteomes" id="UP001430356"/>
    </source>
</evidence>
<dbReference type="Gene3D" id="2.40.50.140">
    <property type="entry name" value="Nucleic acid-binding proteins"/>
    <property type="match status" value="1"/>
</dbReference>
<dbReference type="PANTHER" id="PTHR40735">
    <property type="entry name" value="RNA-EDITING COMPLEX PROTEIN MP42-RELATED"/>
    <property type="match status" value="1"/>
</dbReference>
<evidence type="ECO:0000256" key="1">
    <source>
        <dbReference type="SAM" id="MobiDB-lite"/>
    </source>
</evidence>
<keyword evidence="3" id="KW-1185">Reference proteome</keyword>
<evidence type="ECO:0000313" key="2">
    <source>
        <dbReference type="EMBL" id="KAK7196699.1"/>
    </source>
</evidence>
<dbReference type="SUPFAM" id="SSF50249">
    <property type="entry name" value="Nucleic acid-binding proteins"/>
    <property type="match status" value="1"/>
</dbReference>
<feature type="region of interest" description="Disordered" evidence="1">
    <location>
        <begin position="184"/>
        <end position="242"/>
    </location>
</feature>
<dbReference type="PANTHER" id="PTHR40735:SF3">
    <property type="entry name" value="RNA-EDITING COMPLEX PROTEIN MP42"/>
    <property type="match status" value="1"/>
</dbReference>
<dbReference type="FunFam" id="2.40.50.140:FF:000251">
    <property type="entry name" value="MP18 RNA editing complex protein"/>
    <property type="match status" value="1"/>
</dbReference>
<dbReference type="EMBL" id="JAECZO010000083">
    <property type="protein sequence ID" value="KAK7196699.1"/>
    <property type="molecule type" value="Genomic_DNA"/>
</dbReference>
<reference evidence="2 3" key="1">
    <citation type="journal article" date="2021" name="MBio">
        <title>A New Model Trypanosomatid, Novymonas esmeraldas: Genomic Perception of Its 'Candidatus Pandoraea novymonadis' Endosymbiont.</title>
        <authorList>
            <person name="Zakharova A."/>
            <person name="Saura A."/>
            <person name="Butenko A."/>
            <person name="Podesvova L."/>
            <person name="Warmusova S."/>
            <person name="Kostygov A.Y."/>
            <person name="Nenarokova A."/>
            <person name="Lukes J."/>
            <person name="Opperdoes F.R."/>
            <person name="Yurchenko V."/>
        </authorList>
    </citation>
    <scope>NUCLEOTIDE SEQUENCE [LARGE SCALE GENOMIC DNA]</scope>
    <source>
        <strain evidence="2 3">E262AT.01</strain>
    </source>
</reference>
<name>A0AAW0ETG2_9TRYP</name>
<proteinExistence type="predicted"/>
<feature type="region of interest" description="Disordered" evidence="1">
    <location>
        <begin position="27"/>
        <end position="51"/>
    </location>
</feature>
<dbReference type="AlphaFoldDB" id="A0AAW0ETG2"/>